<dbReference type="Proteomes" id="UP000824014">
    <property type="component" value="Unassembled WGS sequence"/>
</dbReference>
<dbReference type="InterPro" id="IPR011344">
    <property type="entry name" value="ssDNA-bd"/>
</dbReference>
<dbReference type="PROSITE" id="PS50935">
    <property type="entry name" value="SSB"/>
    <property type="match status" value="1"/>
</dbReference>
<sequence>MINKVILIGNVGMDPEIRTLESGVKMARLRIATTERLYNREAQEAREHTEWHTVVLWRNLADVADRFVRKGSQVYIEGRLRSREWTDQQGAKRTTVEILADDMKMLGRRSDNNGGQSGGQHYGGGSAPQGGYGSGSSYGGQQQGYGQQGGYGGGYGAGAASAPATPAPAAPEVDVNNDPDDLPF</sequence>
<dbReference type="GO" id="GO:0009295">
    <property type="term" value="C:nucleoid"/>
    <property type="evidence" value="ECO:0007669"/>
    <property type="project" value="TreeGrafter"/>
</dbReference>
<feature type="region of interest" description="Disordered" evidence="4">
    <location>
        <begin position="106"/>
        <end position="184"/>
    </location>
</feature>
<accession>A0A9D2IM06</accession>
<dbReference type="EMBL" id="DXCC01000017">
    <property type="protein sequence ID" value="HIZ15330.1"/>
    <property type="molecule type" value="Genomic_DNA"/>
</dbReference>
<dbReference type="PANTHER" id="PTHR10302">
    <property type="entry name" value="SINGLE-STRANDED DNA-BINDING PROTEIN"/>
    <property type="match status" value="1"/>
</dbReference>
<organism evidence="5 6">
    <name type="scientific">Candidatus Tidjanibacter faecipullorum</name>
    <dbReference type="NCBI Taxonomy" id="2838766"/>
    <lineage>
        <taxon>Bacteria</taxon>
        <taxon>Pseudomonadati</taxon>
        <taxon>Bacteroidota</taxon>
        <taxon>Bacteroidia</taxon>
        <taxon>Bacteroidales</taxon>
        <taxon>Rikenellaceae</taxon>
        <taxon>Tidjanibacter</taxon>
    </lineage>
</organism>
<comment type="subunit">
    <text evidence="2">Homotetramer.</text>
</comment>
<proteinExistence type="inferred from homology"/>
<dbReference type="GO" id="GO:0003697">
    <property type="term" value="F:single-stranded DNA binding"/>
    <property type="evidence" value="ECO:0007669"/>
    <property type="project" value="UniProtKB-UniRule"/>
</dbReference>
<evidence type="ECO:0000313" key="6">
    <source>
        <dbReference type="Proteomes" id="UP000824014"/>
    </source>
</evidence>
<evidence type="ECO:0000313" key="5">
    <source>
        <dbReference type="EMBL" id="HIZ15330.1"/>
    </source>
</evidence>
<comment type="caution">
    <text evidence="2">Lacks conserved residue(s) required for the propagation of feature annotation.</text>
</comment>
<evidence type="ECO:0000256" key="1">
    <source>
        <dbReference type="ARBA" id="ARBA00023125"/>
    </source>
</evidence>
<name>A0A9D2IM06_9BACT</name>
<dbReference type="NCBIfam" id="TIGR00621">
    <property type="entry name" value="ssb"/>
    <property type="match status" value="1"/>
</dbReference>
<dbReference type="Pfam" id="PF00436">
    <property type="entry name" value="SSB"/>
    <property type="match status" value="1"/>
</dbReference>
<feature type="compositionally biased region" description="Acidic residues" evidence="4">
    <location>
        <begin position="175"/>
        <end position="184"/>
    </location>
</feature>
<reference evidence="5" key="2">
    <citation type="submission" date="2021-04" db="EMBL/GenBank/DDBJ databases">
        <authorList>
            <person name="Gilroy R."/>
        </authorList>
    </citation>
    <scope>NUCLEOTIDE SEQUENCE</scope>
    <source>
        <strain evidence="5">ChiHjej11B10-19426</strain>
    </source>
</reference>
<feature type="compositionally biased region" description="Gly residues" evidence="4">
    <location>
        <begin position="115"/>
        <end position="157"/>
    </location>
</feature>
<dbReference type="Gene3D" id="2.40.50.140">
    <property type="entry name" value="Nucleic acid-binding proteins"/>
    <property type="match status" value="1"/>
</dbReference>
<dbReference type="SUPFAM" id="SSF50249">
    <property type="entry name" value="Nucleic acid-binding proteins"/>
    <property type="match status" value="1"/>
</dbReference>
<dbReference type="InterPro" id="IPR000424">
    <property type="entry name" value="Primosome_PriB/ssb"/>
</dbReference>
<dbReference type="GO" id="GO:0006260">
    <property type="term" value="P:DNA replication"/>
    <property type="evidence" value="ECO:0007669"/>
    <property type="project" value="InterPro"/>
</dbReference>
<reference evidence="5" key="1">
    <citation type="journal article" date="2021" name="PeerJ">
        <title>Extensive microbial diversity within the chicken gut microbiome revealed by metagenomics and culture.</title>
        <authorList>
            <person name="Gilroy R."/>
            <person name="Ravi A."/>
            <person name="Getino M."/>
            <person name="Pursley I."/>
            <person name="Horton D.L."/>
            <person name="Alikhan N.F."/>
            <person name="Baker D."/>
            <person name="Gharbi K."/>
            <person name="Hall N."/>
            <person name="Watson M."/>
            <person name="Adriaenssens E.M."/>
            <person name="Foster-Nyarko E."/>
            <person name="Jarju S."/>
            <person name="Secka A."/>
            <person name="Antonio M."/>
            <person name="Oren A."/>
            <person name="Chaudhuri R.R."/>
            <person name="La Ragione R."/>
            <person name="Hildebrand F."/>
            <person name="Pallen M.J."/>
        </authorList>
    </citation>
    <scope>NUCLEOTIDE SEQUENCE</scope>
    <source>
        <strain evidence="5">ChiHjej11B10-19426</strain>
    </source>
</reference>
<comment type="caution">
    <text evidence="5">The sequence shown here is derived from an EMBL/GenBank/DDBJ whole genome shotgun (WGS) entry which is preliminary data.</text>
</comment>
<evidence type="ECO:0000256" key="2">
    <source>
        <dbReference type="HAMAP-Rule" id="MF_00984"/>
    </source>
</evidence>
<keyword evidence="1 2" id="KW-0238">DNA-binding</keyword>
<dbReference type="AlphaFoldDB" id="A0A9D2IM06"/>
<dbReference type="InterPro" id="IPR012340">
    <property type="entry name" value="NA-bd_OB-fold"/>
</dbReference>
<dbReference type="PANTHER" id="PTHR10302:SF27">
    <property type="entry name" value="SINGLE-STRANDED DNA-BINDING PROTEIN"/>
    <property type="match status" value="1"/>
</dbReference>
<dbReference type="HAMAP" id="MF_00984">
    <property type="entry name" value="SSB"/>
    <property type="match status" value="1"/>
</dbReference>
<evidence type="ECO:0000256" key="3">
    <source>
        <dbReference type="RuleBase" id="RU000524"/>
    </source>
</evidence>
<evidence type="ECO:0000256" key="4">
    <source>
        <dbReference type="SAM" id="MobiDB-lite"/>
    </source>
</evidence>
<dbReference type="CDD" id="cd04496">
    <property type="entry name" value="SSB_OBF"/>
    <property type="match status" value="1"/>
</dbReference>
<gene>
    <name evidence="5" type="primary">ssb</name>
    <name evidence="5" type="ORF">H9816_05420</name>
</gene>
<protein>
    <recommendedName>
        <fullName evidence="2 3">Single-stranded DNA-binding protein</fullName>
        <shortName evidence="2">SSB</shortName>
    </recommendedName>
</protein>